<dbReference type="FunFam" id="3.30.160.60:FF:000030">
    <property type="entry name" value="Zinc finger protein 628"/>
    <property type="match status" value="1"/>
</dbReference>
<keyword evidence="2" id="KW-0479">Metal-binding</keyword>
<dbReference type="AlphaFoldDB" id="A0A7L2RPW7"/>
<feature type="compositionally biased region" description="Basic residues" evidence="11">
    <location>
        <begin position="45"/>
        <end position="54"/>
    </location>
</feature>
<keyword evidence="5" id="KW-0862">Zinc</keyword>
<dbReference type="GO" id="GO:0005634">
    <property type="term" value="C:nucleus"/>
    <property type="evidence" value="ECO:0007669"/>
    <property type="project" value="UniProtKB-SubCell"/>
</dbReference>
<evidence type="ECO:0000256" key="6">
    <source>
        <dbReference type="ARBA" id="ARBA00023015"/>
    </source>
</evidence>
<comment type="subcellular location">
    <subcellularLocation>
        <location evidence="1">Nucleus</location>
    </subcellularLocation>
</comment>
<dbReference type="PROSITE" id="PS00028">
    <property type="entry name" value="ZINC_FINGER_C2H2_1"/>
    <property type="match status" value="1"/>
</dbReference>
<sequence length="77" mass="8068">DPPLEDPTQQTPKTDPGNPKPPPSHRGCAQCRTQPPVGAAAAAAAKKKPAAKPHRCGDCGKGFSRGSNLAQHRRIHT</sequence>
<dbReference type="GO" id="GO:0003677">
    <property type="term" value="F:DNA binding"/>
    <property type="evidence" value="ECO:0007669"/>
    <property type="project" value="UniProtKB-KW"/>
</dbReference>
<feature type="domain" description="C2H2-type" evidence="12">
    <location>
        <begin position="54"/>
        <end position="77"/>
    </location>
</feature>
<evidence type="ECO:0000256" key="1">
    <source>
        <dbReference type="ARBA" id="ARBA00004123"/>
    </source>
</evidence>
<feature type="region of interest" description="Disordered" evidence="11">
    <location>
        <begin position="1"/>
        <end position="77"/>
    </location>
</feature>
<evidence type="ECO:0000256" key="5">
    <source>
        <dbReference type="ARBA" id="ARBA00022833"/>
    </source>
</evidence>
<gene>
    <name evidence="13" type="primary">Zfp184</name>
    <name evidence="13" type="ORF">NEOCOR_R09220</name>
</gene>
<evidence type="ECO:0000256" key="10">
    <source>
        <dbReference type="PROSITE-ProRule" id="PRU00042"/>
    </source>
</evidence>
<evidence type="ECO:0000313" key="14">
    <source>
        <dbReference type="Proteomes" id="UP000560066"/>
    </source>
</evidence>
<keyword evidence="14" id="KW-1185">Reference proteome</keyword>
<dbReference type="SUPFAM" id="SSF57667">
    <property type="entry name" value="beta-beta-alpha zinc fingers"/>
    <property type="match status" value="1"/>
</dbReference>
<keyword evidence="8" id="KW-0804">Transcription</keyword>
<dbReference type="InterPro" id="IPR013087">
    <property type="entry name" value="Znf_C2H2_type"/>
</dbReference>
<evidence type="ECO:0000256" key="4">
    <source>
        <dbReference type="ARBA" id="ARBA00022771"/>
    </source>
</evidence>
<organism evidence="13 14">
    <name type="scientific">Neodrepanis coruscans</name>
    <name type="common">wattled asity</name>
    <dbReference type="NCBI Taxonomy" id="254563"/>
    <lineage>
        <taxon>Eukaryota</taxon>
        <taxon>Metazoa</taxon>
        <taxon>Chordata</taxon>
        <taxon>Craniata</taxon>
        <taxon>Vertebrata</taxon>
        <taxon>Euteleostomi</taxon>
        <taxon>Archelosauria</taxon>
        <taxon>Archosauria</taxon>
        <taxon>Dinosauria</taxon>
        <taxon>Saurischia</taxon>
        <taxon>Theropoda</taxon>
        <taxon>Coelurosauria</taxon>
        <taxon>Aves</taxon>
        <taxon>Neognathae</taxon>
        <taxon>Neoaves</taxon>
        <taxon>Telluraves</taxon>
        <taxon>Australaves</taxon>
        <taxon>Passeriformes</taxon>
        <taxon>Philepittidae</taxon>
        <taxon>Neodrepanis</taxon>
    </lineage>
</organism>
<evidence type="ECO:0000259" key="12">
    <source>
        <dbReference type="PROSITE" id="PS50157"/>
    </source>
</evidence>
<evidence type="ECO:0000256" key="2">
    <source>
        <dbReference type="ARBA" id="ARBA00022723"/>
    </source>
</evidence>
<proteinExistence type="predicted"/>
<evidence type="ECO:0000256" key="8">
    <source>
        <dbReference type="ARBA" id="ARBA00023163"/>
    </source>
</evidence>
<dbReference type="Gene3D" id="3.30.160.60">
    <property type="entry name" value="Classic Zinc Finger"/>
    <property type="match status" value="1"/>
</dbReference>
<feature type="non-terminal residue" evidence="13">
    <location>
        <position position="77"/>
    </location>
</feature>
<dbReference type="GO" id="GO:0008270">
    <property type="term" value="F:zinc ion binding"/>
    <property type="evidence" value="ECO:0007669"/>
    <property type="project" value="UniProtKB-KW"/>
</dbReference>
<keyword evidence="3" id="KW-0677">Repeat</keyword>
<evidence type="ECO:0000313" key="13">
    <source>
        <dbReference type="EMBL" id="NXS11350.1"/>
    </source>
</evidence>
<accession>A0A7L2RPW7</accession>
<dbReference type="EMBL" id="VYZS01090182">
    <property type="protein sequence ID" value="NXS11350.1"/>
    <property type="molecule type" value="Genomic_DNA"/>
</dbReference>
<comment type="caution">
    <text evidence="13">The sequence shown here is derived from an EMBL/GenBank/DDBJ whole genome shotgun (WGS) entry which is preliminary data.</text>
</comment>
<dbReference type="PROSITE" id="PS50157">
    <property type="entry name" value="ZINC_FINGER_C2H2_2"/>
    <property type="match status" value="1"/>
</dbReference>
<dbReference type="InterPro" id="IPR036236">
    <property type="entry name" value="Znf_C2H2_sf"/>
</dbReference>
<keyword evidence="4 10" id="KW-0863">Zinc-finger</keyword>
<evidence type="ECO:0000256" key="3">
    <source>
        <dbReference type="ARBA" id="ARBA00022737"/>
    </source>
</evidence>
<protein>
    <submittedName>
        <fullName evidence="13">ZN184 protein</fullName>
    </submittedName>
</protein>
<reference evidence="13 14" key="1">
    <citation type="submission" date="2019-09" db="EMBL/GenBank/DDBJ databases">
        <title>Bird 10,000 Genomes (B10K) Project - Family phase.</title>
        <authorList>
            <person name="Zhang G."/>
        </authorList>
    </citation>
    <scope>NUCLEOTIDE SEQUENCE [LARGE SCALE GENOMIC DNA]</scope>
    <source>
        <strain evidence="13">B10K-DU-002-79</strain>
    </source>
</reference>
<evidence type="ECO:0000256" key="7">
    <source>
        <dbReference type="ARBA" id="ARBA00023125"/>
    </source>
</evidence>
<keyword evidence="7" id="KW-0238">DNA-binding</keyword>
<name>A0A7L2RPW7_9PASS</name>
<evidence type="ECO:0000256" key="11">
    <source>
        <dbReference type="SAM" id="MobiDB-lite"/>
    </source>
</evidence>
<feature type="non-terminal residue" evidence="13">
    <location>
        <position position="1"/>
    </location>
</feature>
<keyword evidence="9" id="KW-0539">Nucleus</keyword>
<dbReference type="Proteomes" id="UP000560066">
    <property type="component" value="Unassembled WGS sequence"/>
</dbReference>
<evidence type="ECO:0000256" key="9">
    <source>
        <dbReference type="ARBA" id="ARBA00023242"/>
    </source>
</evidence>
<keyword evidence="6" id="KW-0805">Transcription regulation</keyword>
<dbReference type="Pfam" id="PF00096">
    <property type="entry name" value="zf-C2H2"/>
    <property type="match status" value="1"/>
</dbReference>